<dbReference type="Pfam" id="PF01627">
    <property type="entry name" value="Hpt"/>
    <property type="match status" value="1"/>
</dbReference>
<feature type="domain" description="HPt" evidence="2">
    <location>
        <begin position="31"/>
        <end position="131"/>
    </location>
</feature>
<dbReference type="PANTHER" id="PTHR28242">
    <property type="entry name" value="PHOSPHORELAY INTERMEDIATE PROTEIN YPD1"/>
    <property type="match status" value="1"/>
</dbReference>
<reference evidence="3" key="1">
    <citation type="submission" date="2015-01" db="EMBL/GenBank/DDBJ databases">
        <authorList>
            <person name="Durling Mikael"/>
        </authorList>
    </citation>
    <scope>NUCLEOTIDE SEQUENCE</scope>
</reference>
<dbReference type="AlphaFoldDB" id="A0A0B7K0K4"/>
<dbReference type="Gene3D" id="1.20.120.160">
    <property type="entry name" value="HPT domain"/>
    <property type="match status" value="1"/>
</dbReference>
<dbReference type="GO" id="GO:0000160">
    <property type="term" value="P:phosphorelay signal transduction system"/>
    <property type="evidence" value="ECO:0007669"/>
    <property type="project" value="InterPro"/>
</dbReference>
<dbReference type="SUPFAM" id="SSF47226">
    <property type="entry name" value="Histidine-containing phosphotransfer domain, HPT domain"/>
    <property type="match status" value="1"/>
</dbReference>
<dbReference type="InterPro" id="IPR045871">
    <property type="entry name" value="AHP1-5/YPD1"/>
</dbReference>
<dbReference type="InterPro" id="IPR008207">
    <property type="entry name" value="Sig_transdc_His_kin_Hpt_dom"/>
</dbReference>
<proteinExistence type="predicted"/>
<dbReference type="PANTHER" id="PTHR28242:SF52">
    <property type="entry name" value="PHOSPHORELAY INTERMEDIATE PROTEIN YPD1"/>
    <property type="match status" value="1"/>
</dbReference>
<dbReference type="GO" id="GO:0005634">
    <property type="term" value="C:nucleus"/>
    <property type="evidence" value="ECO:0007669"/>
    <property type="project" value="TreeGrafter"/>
</dbReference>
<accession>A0A0B7K0K4</accession>
<evidence type="ECO:0000259" key="2">
    <source>
        <dbReference type="PROSITE" id="PS50894"/>
    </source>
</evidence>
<sequence length="145" mass="16363">MATKVPENSAKQVLDIKVFDQILEMDEDPVQREFSSEIVLSFFEETQKVLASMEEEVEQANFPTLACLGERVKGSAATMGLEKVSESGRKIHCFGFRRALDGKSHEGDDSLSLGRIRNEIAVMRHELVQARRALNDVYKFKIKGE</sequence>
<dbReference type="GO" id="GO:0043424">
    <property type="term" value="F:protein histidine kinase binding"/>
    <property type="evidence" value="ECO:0007669"/>
    <property type="project" value="InterPro"/>
</dbReference>
<dbReference type="GO" id="GO:0005737">
    <property type="term" value="C:cytoplasm"/>
    <property type="evidence" value="ECO:0007669"/>
    <property type="project" value="TreeGrafter"/>
</dbReference>
<dbReference type="GO" id="GO:0009927">
    <property type="term" value="F:histidine phosphotransfer kinase activity"/>
    <property type="evidence" value="ECO:0007669"/>
    <property type="project" value="InterPro"/>
</dbReference>
<organism evidence="3">
    <name type="scientific">Bionectria ochroleuca</name>
    <name type="common">Gliocladium roseum</name>
    <dbReference type="NCBI Taxonomy" id="29856"/>
    <lineage>
        <taxon>Eukaryota</taxon>
        <taxon>Fungi</taxon>
        <taxon>Dikarya</taxon>
        <taxon>Ascomycota</taxon>
        <taxon>Pezizomycotina</taxon>
        <taxon>Sordariomycetes</taxon>
        <taxon>Hypocreomycetidae</taxon>
        <taxon>Hypocreales</taxon>
        <taxon>Bionectriaceae</taxon>
        <taxon>Clonostachys</taxon>
    </lineage>
</organism>
<comment type="caution">
    <text evidence="1">Lacks conserved residue(s) required for the propagation of feature annotation.</text>
</comment>
<dbReference type="PROSITE" id="PS50894">
    <property type="entry name" value="HPT"/>
    <property type="match status" value="1"/>
</dbReference>
<dbReference type="EMBL" id="CDPU01000020">
    <property type="protein sequence ID" value="CEO50873.1"/>
    <property type="molecule type" value="Genomic_DNA"/>
</dbReference>
<evidence type="ECO:0000313" key="3">
    <source>
        <dbReference type="EMBL" id="CEO50873.1"/>
    </source>
</evidence>
<protein>
    <recommendedName>
        <fullName evidence="2">HPt domain-containing protein</fullName>
    </recommendedName>
</protein>
<dbReference type="InterPro" id="IPR036641">
    <property type="entry name" value="HPT_dom_sf"/>
</dbReference>
<gene>
    <name evidence="3" type="ORF">BN869_000006931_1</name>
</gene>
<name>A0A0B7K0K4_BIOOC</name>
<evidence type="ECO:0000256" key="1">
    <source>
        <dbReference type="PROSITE-ProRule" id="PRU00110"/>
    </source>
</evidence>